<name>A0ACB8Y5W6_ARCLA</name>
<comment type="caution">
    <text evidence="1">The sequence shown here is derived from an EMBL/GenBank/DDBJ whole genome shotgun (WGS) entry which is preliminary data.</text>
</comment>
<keyword evidence="2" id="KW-1185">Reference proteome</keyword>
<accession>A0ACB8Y5W6</accession>
<proteinExistence type="predicted"/>
<reference evidence="1 2" key="2">
    <citation type="journal article" date="2022" name="Mol. Ecol. Resour.">
        <title>The genomes of chicory, endive, great burdock and yacon provide insights into Asteraceae paleo-polyploidization history and plant inulin production.</title>
        <authorList>
            <person name="Fan W."/>
            <person name="Wang S."/>
            <person name="Wang H."/>
            <person name="Wang A."/>
            <person name="Jiang F."/>
            <person name="Liu H."/>
            <person name="Zhao H."/>
            <person name="Xu D."/>
            <person name="Zhang Y."/>
        </authorList>
    </citation>
    <scope>NUCLEOTIDE SEQUENCE [LARGE SCALE GENOMIC DNA]</scope>
    <source>
        <strain evidence="2">cv. Niubang</strain>
    </source>
</reference>
<dbReference type="EMBL" id="CM042060">
    <property type="protein sequence ID" value="KAI3678961.1"/>
    <property type="molecule type" value="Genomic_DNA"/>
</dbReference>
<dbReference type="Proteomes" id="UP001055879">
    <property type="component" value="Linkage Group LG14"/>
</dbReference>
<sequence>MQGHHHLVAVSLNQGKYLALWIIAFGFVAVHVYRCIDVVHQERIEEVLVSMCDQRARMLQDQFSVSVNYVHALAVLVSTFHYYKNPSVIDQWLFVHGFSRVFGNVKTAVESWKAFCVFCTYLGLNLLRVMWCAGAFDEDNMERVDVDIKLGSASPPLLHFPQHTKSLVNWIFPNSTSSCSSFPPSPISIGFLPLLPFFDQSPQFPLQSSRNCIANLSYFDPQLVNSLHSPFCPIFVLQCLEVELKLLIC</sequence>
<evidence type="ECO:0000313" key="1">
    <source>
        <dbReference type="EMBL" id="KAI3678961.1"/>
    </source>
</evidence>
<reference evidence="2" key="1">
    <citation type="journal article" date="2022" name="Mol. Ecol. Resour.">
        <title>The genomes of chicory, endive, great burdock and yacon provide insights into Asteraceae palaeo-polyploidization history and plant inulin production.</title>
        <authorList>
            <person name="Fan W."/>
            <person name="Wang S."/>
            <person name="Wang H."/>
            <person name="Wang A."/>
            <person name="Jiang F."/>
            <person name="Liu H."/>
            <person name="Zhao H."/>
            <person name="Xu D."/>
            <person name="Zhang Y."/>
        </authorList>
    </citation>
    <scope>NUCLEOTIDE SEQUENCE [LARGE SCALE GENOMIC DNA]</scope>
    <source>
        <strain evidence="2">cv. Niubang</strain>
    </source>
</reference>
<evidence type="ECO:0000313" key="2">
    <source>
        <dbReference type="Proteomes" id="UP001055879"/>
    </source>
</evidence>
<protein>
    <submittedName>
        <fullName evidence="1">Uncharacterized protein</fullName>
    </submittedName>
</protein>
<organism evidence="1 2">
    <name type="scientific">Arctium lappa</name>
    <name type="common">Greater burdock</name>
    <name type="synonym">Lappa major</name>
    <dbReference type="NCBI Taxonomy" id="4217"/>
    <lineage>
        <taxon>Eukaryota</taxon>
        <taxon>Viridiplantae</taxon>
        <taxon>Streptophyta</taxon>
        <taxon>Embryophyta</taxon>
        <taxon>Tracheophyta</taxon>
        <taxon>Spermatophyta</taxon>
        <taxon>Magnoliopsida</taxon>
        <taxon>eudicotyledons</taxon>
        <taxon>Gunneridae</taxon>
        <taxon>Pentapetalae</taxon>
        <taxon>asterids</taxon>
        <taxon>campanulids</taxon>
        <taxon>Asterales</taxon>
        <taxon>Asteraceae</taxon>
        <taxon>Carduoideae</taxon>
        <taxon>Cardueae</taxon>
        <taxon>Arctiinae</taxon>
        <taxon>Arctium</taxon>
    </lineage>
</organism>
<gene>
    <name evidence="1" type="ORF">L6452_38265</name>
</gene>